<dbReference type="GO" id="GO:0016787">
    <property type="term" value="F:hydrolase activity"/>
    <property type="evidence" value="ECO:0007669"/>
    <property type="project" value="UniProtKB-KW"/>
</dbReference>
<dbReference type="SUPFAM" id="SSF56281">
    <property type="entry name" value="Metallo-hydrolase/oxidoreductase"/>
    <property type="match status" value="1"/>
</dbReference>
<keyword evidence="2" id="KW-0378">Hydrolase</keyword>
<accession>A0A4R1BPR5</accession>
<evidence type="ECO:0000313" key="2">
    <source>
        <dbReference type="EMBL" id="TCJ19614.1"/>
    </source>
</evidence>
<feature type="domain" description="Metallo-beta-lactamase" evidence="1">
    <location>
        <begin position="13"/>
        <end position="203"/>
    </location>
</feature>
<proteinExistence type="predicted"/>
<dbReference type="PANTHER" id="PTHR47619:SF1">
    <property type="entry name" value="EXODEOXYRIBONUCLEASE WALJ"/>
    <property type="match status" value="1"/>
</dbReference>
<dbReference type="InterPro" id="IPR001279">
    <property type="entry name" value="Metallo-B-lactamas"/>
</dbReference>
<dbReference type="InterPro" id="IPR036866">
    <property type="entry name" value="RibonucZ/Hydroxyglut_hydro"/>
</dbReference>
<dbReference type="InterPro" id="IPR052533">
    <property type="entry name" value="WalJ/YycJ-like"/>
</dbReference>
<gene>
    <name evidence="2" type="ORF">EPD60_00375</name>
</gene>
<organism evidence="2 3">
    <name type="scientific">Flaviaesturariibacter flavus</name>
    <dbReference type="NCBI Taxonomy" id="2502780"/>
    <lineage>
        <taxon>Bacteria</taxon>
        <taxon>Pseudomonadati</taxon>
        <taxon>Bacteroidota</taxon>
        <taxon>Chitinophagia</taxon>
        <taxon>Chitinophagales</taxon>
        <taxon>Chitinophagaceae</taxon>
        <taxon>Flaviaestuariibacter</taxon>
    </lineage>
</organism>
<reference evidence="2 3" key="1">
    <citation type="submission" date="2019-03" db="EMBL/GenBank/DDBJ databases">
        <authorList>
            <person name="Kim M.K.M."/>
        </authorList>
    </citation>
    <scope>NUCLEOTIDE SEQUENCE [LARGE SCALE GENOMIC DNA]</scope>
    <source>
        <strain evidence="2 3">17J68-12</strain>
    </source>
</reference>
<dbReference type="Proteomes" id="UP000295334">
    <property type="component" value="Unassembled WGS sequence"/>
</dbReference>
<evidence type="ECO:0000313" key="3">
    <source>
        <dbReference type="Proteomes" id="UP000295334"/>
    </source>
</evidence>
<dbReference type="SMART" id="SM00849">
    <property type="entry name" value="Lactamase_B"/>
    <property type="match status" value="1"/>
</dbReference>
<dbReference type="OrthoDB" id="9781189at2"/>
<comment type="caution">
    <text evidence="2">The sequence shown here is derived from an EMBL/GenBank/DDBJ whole genome shotgun (WGS) entry which is preliminary data.</text>
</comment>
<dbReference type="Gene3D" id="3.60.15.10">
    <property type="entry name" value="Ribonuclease Z/Hydroxyacylglutathione hydrolase-like"/>
    <property type="match status" value="1"/>
</dbReference>
<dbReference type="PANTHER" id="PTHR47619">
    <property type="entry name" value="METALLO-HYDROLASE YYCJ-RELATED"/>
    <property type="match status" value="1"/>
</dbReference>
<name>A0A4R1BPR5_9BACT</name>
<dbReference type="AlphaFoldDB" id="A0A4R1BPR5"/>
<dbReference type="RefSeq" id="WP_131445562.1">
    <property type="nucleotide sequence ID" value="NZ_SJZI01000001.1"/>
</dbReference>
<evidence type="ECO:0000259" key="1">
    <source>
        <dbReference type="SMART" id="SM00849"/>
    </source>
</evidence>
<dbReference type="EMBL" id="SJZI01000001">
    <property type="protein sequence ID" value="TCJ19614.1"/>
    <property type="molecule type" value="Genomic_DNA"/>
</dbReference>
<keyword evidence="3" id="KW-1185">Reference proteome</keyword>
<dbReference type="Pfam" id="PF00753">
    <property type="entry name" value="Lactamase_B"/>
    <property type="match status" value="1"/>
</dbReference>
<sequence length="281" mass="31173">MSLRFASINSGSNGNCYYVGNDQDAILVDAGISCREIERRMQRLGLSLQSVRAIFISHEHSDHIRGLPTLLKKFRIPLYITAATLRGSGMYLYEDLLRDFSGLEEVRIGSLRVRPFSKIHDAADPYSFTVSCGAATVGVFTDLGRACPNLVSHFSQCHAAILEANYDEEMLEKGNYPWHLKRRIRGGQGHISNREALEVFRAHRPAHLRHLVLGHLSQNNNHPELVSALFEPHMNGVQLTVASRYEESALFEVSADGVFGPAHHTAPAPAQLQLFDGGETA</sequence>
<protein>
    <submittedName>
        <fullName evidence="2">MBL fold metallo-hydrolase</fullName>
    </submittedName>
</protein>